<reference evidence="11 12" key="1">
    <citation type="submission" date="2014-01" db="EMBL/GenBank/DDBJ databases">
        <title>Genome sequencing of Thermotog hypogea.</title>
        <authorList>
            <person name="Zhang X."/>
            <person name="Alvare G."/>
            <person name="Fristensky B."/>
            <person name="Chen L."/>
            <person name="Suen T."/>
            <person name="Chen Q."/>
            <person name="Ma K."/>
        </authorList>
    </citation>
    <scope>NUCLEOTIDE SEQUENCE [LARGE SCALE GENOMIC DNA]</scope>
    <source>
        <strain evidence="11 12">DSM 11164</strain>
    </source>
</reference>
<evidence type="ECO:0000256" key="2">
    <source>
        <dbReference type="ARBA" id="ARBA00002876"/>
    </source>
</evidence>
<dbReference type="InterPro" id="IPR002942">
    <property type="entry name" value="S4_RNA-bd"/>
</dbReference>
<dbReference type="KEGG" id="phy:AJ81_07910"/>
<feature type="active site" evidence="7">
    <location>
        <position position="135"/>
    </location>
</feature>
<dbReference type="RefSeq" id="WP_031504106.1">
    <property type="nucleotide sequence ID" value="NC_022795.1"/>
</dbReference>
<keyword evidence="4" id="KW-0698">rRNA processing</keyword>
<comment type="catalytic activity">
    <reaction evidence="9">
        <text>a uridine in RNA = a pseudouridine in RNA</text>
        <dbReference type="Rhea" id="RHEA:48348"/>
        <dbReference type="Rhea" id="RHEA-COMP:12068"/>
        <dbReference type="Rhea" id="RHEA-COMP:12069"/>
        <dbReference type="ChEBI" id="CHEBI:65314"/>
        <dbReference type="ChEBI" id="CHEBI:65315"/>
    </reaction>
</comment>
<evidence type="ECO:0000256" key="6">
    <source>
        <dbReference type="ARBA" id="ARBA00023235"/>
    </source>
</evidence>
<dbReference type="EC" id="5.4.99.-" evidence="9"/>
<comment type="catalytic activity">
    <reaction evidence="1">
        <text>uridine(955/2504/2580) in 23S rRNA = pseudouridine(955/2504/2580) in 23S rRNA</text>
        <dbReference type="Rhea" id="RHEA:42528"/>
        <dbReference type="Rhea" id="RHEA-COMP:10099"/>
        <dbReference type="Rhea" id="RHEA-COMP:10100"/>
        <dbReference type="ChEBI" id="CHEBI:65314"/>
        <dbReference type="ChEBI" id="CHEBI:65315"/>
        <dbReference type="EC" id="5.4.99.24"/>
    </reaction>
</comment>
<dbReference type="NCBIfam" id="TIGR00005">
    <property type="entry name" value="rluA_subfam"/>
    <property type="match status" value="1"/>
</dbReference>
<dbReference type="SMART" id="SM00363">
    <property type="entry name" value="S4"/>
    <property type="match status" value="1"/>
</dbReference>
<dbReference type="InterPro" id="IPR006145">
    <property type="entry name" value="PsdUridine_synth_RsuA/RluA"/>
</dbReference>
<evidence type="ECO:0000313" key="12">
    <source>
        <dbReference type="Proteomes" id="UP000077469"/>
    </source>
</evidence>
<accession>A0A0X1KS58</accession>
<dbReference type="SUPFAM" id="SSF55174">
    <property type="entry name" value="Alpha-L RNA-binding motif"/>
    <property type="match status" value="1"/>
</dbReference>
<dbReference type="InterPro" id="IPR036986">
    <property type="entry name" value="S4_RNA-bd_sf"/>
</dbReference>
<comment type="similarity">
    <text evidence="3 9">Belongs to the pseudouridine synthase RluA family.</text>
</comment>
<dbReference type="PROSITE" id="PS50889">
    <property type="entry name" value="S4"/>
    <property type="match status" value="1"/>
</dbReference>
<dbReference type="PATRIC" id="fig|1123384.7.peg.1586"/>
<dbReference type="AlphaFoldDB" id="A0A0X1KS58"/>
<dbReference type="Gene3D" id="3.10.290.10">
    <property type="entry name" value="RNA-binding S4 domain"/>
    <property type="match status" value="1"/>
</dbReference>
<feature type="domain" description="RNA-binding S4" evidence="10">
    <location>
        <begin position="12"/>
        <end position="83"/>
    </location>
</feature>
<dbReference type="Proteomes" id="UP000077469">
    <property type="component" value="Chromosome"/>
</dbReference>
<dbReference type="CDD" id="cd02869">
    <property type="entry name" value="PseudoU_synth_RluA_like"/>
    <property type="match status" value="1"/>
</dbReference>
<dbReference type="GO" id="GO:0160141">
    <property type="term" value="F:23S rRNA pseudouridine(955/2504/2580) synthase activity"/>
    <property type="evidence" value="ECO:0007669"/>
    <property type="project" value="UniProtKB-EC"/>
</dbReference>
<proteinExistence type="inferred from homology"/>
<dbReference type="Pfam" id="PF01479">
    <property type="entry name" value="S4"/>
    <property type="match status" value="1"/>
</dbReference>
<gene>
    <name evidence="11" type="ORF">AJ81_07910</name>
</gene>
<dbReference type="PaxDb" id="1123384-AJ81_07910"/>
<keyword evidence="5 8" id="KW-0694">RNA-binding</keyword>
<evidence type="ECO:0000256" key="4">
    <source>
        <dbReference type="ARBA" id="ARBA00022552"/>
    </source>
</evidence>
<protein>
    <recommendedName>
        <fullName evidence="9">Pseudouridine synthase</fullName>
        <ecNumber evidence="9">5.4.99.-</ecNumber>
    </recommendedName>
</protein>
<dbReference type="GO" id="GO:0000455">
    <property type="term" value="P:enzyme-directed rRNA pseudouridine synthesis"/>
    <property type="evidence" value="ECO:0007669"/>
    <property type="project" value="UniProtKB-ARBA"/>
</dbReference>
<dbReference type="PROSITE" id="PS01129">
    <property type="entry name" value="PSI_RLU"/>
    <property type="match status" value="1"/>
</dbReference>
<comment type="function">
    <text evidence="2">Responsible for synthesis of pseudouridine from uracil at positions 955, 2504 and 2580 in 23S ribosomal RNA.</text>
</comment>
<evidence type="ECO:0000256" key="3">
    <source>
        <dbReference type="ARBA" id="ARBA00010876"/>
    </source>
</evidence>
<dbReference type="InterPro" id="IPR006224">
    <property type="entry name" value="PsdUridine_synth_RluA-like_CS"/>
</dbReference>
<keyword evidence="12" id="KW-1185">Reference proteome</keyword>
<sequence>MELSVDRDNAYGRLDKFLRKQLKSVPLSEIYKLLRTGKIVVNGKIIRDPAYELEPGDSVRIDDDLSRYSRQTVSVRPVPLKLDIIYEDEDMLALNKKAGIALHPGDKTRGTTLIHGLMFYGRQKGFTPHLVHRLDRDTSGVLLVAKNNRSARILSHMFRERLLDKEYIALVAGRLHGHGRIELPIDGQEAVSEYEVLEKFEQATLVRVILHTGRTHQIRRHFAALGNPVVGDTIYGNRNVNHQFREAYGLRRQFLHCIRISFMHPSKPERITLKAPLPKDLEEVLERLRT</sequence>
<dbReference type="SUPFAM" id="SSF55120">
    <property type="entry name" value="Pseudouridine synthase"/>
    <property type="match status" value="1"/>
</dbReference>
<evidence type="ECO:0000256" key="7">
    <source>
        <dbReference type="PIRSR" id="PIRSR606225-1"/>
    </source>
</evidence>
<dbReference type="PANTHER" id="PTHR21600:SF92">
    <property type="entry name" value="RIBOSOMAL LARGE SUBUNIT PSEUDOURIDINE SYNTHASE C"/>
    <property type="match status" value="1"/>
</dbReference>
<dbReference type="EMBL" id="CP007141">
    <property type="protein sequence ID" value="AJC74112.1"/>
    <property type="molecule type" value="Genomic_DNA"/>
</dbReference>
<dbReference type="GO" id="GO:0003723">
    <property type="term" value="F:RNA binding"/>
    <property type="evidence" value="ECO:0007669"/>
    <property type="project" value="UniProtKB-KW"/>
</dbReference>
<evidence type="ECO:0000313" key="11">
    <source>
        <dbReference type="EMBL" id="AJC74112.1"/>
    </source>
</evidence>
<dbReference type="OrthoDB" id="9807829at2"/>
<dbReference type="InterPro" id="IPR020103">
    <property type="entry name" value="PsdUridine_synth_cat_dom_sf"/>
</dbReference>
<dbReference type="InterPro" id="IPR006225">
    <property type="entry name" value="PsdUridine_synth_RluC/D"/>
</dbReference>
<name>A0A0X1KS58_9THEM</name>
<keyword evidence="6 9" id="KW-0413">Isomerase</keyword>
<evidence type="ECO:0000256" key="5">
    <source>
        <dbReference type="ARBA" id="ARBA00022884"/>
    </source>
</evidence>
<evidence type="ECO:0000256" key="1">
    <source>
        <dbReference type="ARBA" id="ARBA00000381"/>
    </source>
</evidence>
<dbReference type="InterPro" id="IPR050188">
    <property type="entry name" value="RluA_PseudoU_synthase"/>
</dbReference>
<evidence type="ECO:0000256" key="9">
    <source>
        <dbReference type="RuleBase" id="RU362028"/>
    </source>
</evidence>
<dbReference type="CDD" id="cd00165">
    <property type="entry name" value="S4"/>
    <property type="match status" value="1"/>
</dbReference>
<evidence type="ECO:0000256" key="8">
    <source>
        <dbReference type="PROSITE-ProRule" id="PRU00182"/>
    </source>
</evidence>
<organism evidence="11 12">
    <name type="scientific">Pseudothermotoga hypogea DSM 11164 = NBRC 106472</name>
    <dbReference type="NCBI Taxonomy" id="1123384"/>
    <lineage>
        <taxon>Bacteria</taxon>
        <taxon>Thermotogati</taxon>
        <taxon>Thermotogota</taxon>
        <taxon>Thermotogae</taxon>
        <taxon>Thermotogales</taxon>
        <taxon>Thermotogaceae</taxon>
        <taxon>Pseudothermotoga</taxon>
    </lineage>
</organism>
<evidence type="ECO:0000259" key="10">
    <source>
        <dbReference type="SMART" id="SM00363"/>
    </source>
</evidence>
<dbReference type="STRING" id="1123384.AJ81_07910"/>
<dbReference type="Pfam" id="PF00849">
    <property type="entry name" value="PseudoU_synth_2"/>
    <property type="match status" value="1"/>
</dbReference>
<dbReference type="PANTHER" id="PTHR21600">
    <property type="entry name" value="MITOCHONDRIAL RNA PSEUDOURIDINE SYNTHASE"/>
    <property type="match status" value="1"/>
</dbReference>
<dbReference type="Gene3D" id="3.30.2350.10">
    <property type="entry name" value="Pseudouridine synthase"/>
    <property type="match status" value="1"/>
</dbReference>